<dbReference type="EMBL" id="CP117411">
    <property type="protein sequence ID" value="WCT74395.1"/>
    <property type="molecule type" value="Genomic_DNA"/>
</dbReference>
<accession>A0ABY7TPW0</accession>
<dbReference type="Proteomes" id="UP001220395">
    <property type="component" value="Chromosome"/>
</dbReference>
<dbReference type="RefSeq" id="WP_273689401.1">
    <property type="nucleotide sequence ID" value="NZ_CP117411.1"/>
</dbReference>
<name>A0ABY7TPW0_9SPHN</name>
<proteinExistence type="predicted"/>
<reference evidence="1 2" key="1">
    <citation type="submission" date="2023-02" db="EMBL/GenBank/DDBJ databases">
        <title>Genome sequence of Sphingomonas naphthae.</title>
        <authorList>
            <person name="Kim S."/>
            <person name="Heo J."/>
            <person name="Kwon S.-W."/>
        </authorList>
    </citation>
    <scope>NUCLEOTIDE SEQUENCE [LARGE SCALE GENOMIC DNA]</scope>
    <source>
        <strain evidence="1 2">KACC 18716</strain>
    </source>
</reference>
<organism evidence="1 2">
    <name type="scientific">Sphingomonas naphthae</name>
    <dbReference type="NCBI Taxonomy" id="1813468"/>
    <lineage>
        <taxon>Bacteria</taxon>
        <taxon>Pseudomonadati</taxon>
        <taxon>Pseudomonadota</taxon>
        <taxon>Alphaproteobacteria</taxon>
        <taxon>Sphingomonadales</taxon>
        <taxon>Sphingomonadaceae</taxon>
        <taxon>Sphingomonas</taxon>
    </lineage>
</organism>
<evidence type="ECO:0008006" key="3">
    <source>
        <dbReference type="Google" id="ProtNLM"/>
    </source>
</evidence>
<keyword evidence="2" id="KW-1185">Reference proteome</keyword>
<evidence type="ECO:0000313" key="2">
    <source>
        <dbReference type="Proteomes" id="UP001220395"/>
    </source>
</evidence>
<protein>
    <recommendedName>
        <fullName evidence="3">DUF4102 domain-containing protein</fullName>
    </recommendedName>
</protein>
<evidence type="ECO:0000313" key="1">
    <source>
        <dbReference type="EMBL" id="WCT74395.1"/>
    </source>
</evidence>
<sequence length="48" mass="5129">MIAQTAPIVHPRPLTLSAEARTLLADDHAAPRLSLRLSGRGLFVPLKG</sequence>
<gene>
    <name evidence="1" type="ORF">PQ455_03970</name>
</gene>